<organism evidence="1 2">
    <name type="scientific">Paramuricea clavata</name>
    <name type="common">Red gorgonian</name>
    <name type="synonym">Violescent sea-whip</name>
    <dbReference type="NCBI Taxonomy" id="317549"/>
    <lineage>
        <taxon>Eukaryota</taxon>
        <taxon>Metazoa</taxon>
        <taxon>Cnidaria</taxon>
        <taxon>Anthozoa</taxon>
        <taxon>Octocorallia</taxon>
        <taxon>Malacalcyonacea</taxon>
        <taxon>Plexauridae</taxon>
        <taxon>Paramuricea</taxon>
    </lineage>
</organism>
<proteinExistence type="predicted"/>
<feature type="non-terminal residue" evidence="1">
    <location>
        <position position="128"/>
    </location>
</feature>
<comment type="caution">
    <text evidence="1">The sequence shown here is derived from an EMBL/GenBank/DDBJ whole genome shotgun (WGS) entry which is preliminary data.</text>
</comment>
<dbReference type="Proteomes" id="UP001152795">
    <property type="component" value="Unassembled WGS sequence"/>
</dbReference>
<sequence length="128" mass="14444">DAATSKKVDCGSSAETVVIWHIVVSLMSGVIIGLFLAYIVLSAHRRWFRNRKPQKYCEPQETEVDTTYQELDLSKMNTEDNYQSLRVNAANNDDWDAGSAKSNDDHSHINKRLAPRMQTITLQVGFGN</sequence>
<evidence type="ECO:0000313" key="2">
    <source>
        <dbReference type="Proteomes" id="UP001152795"/>
    </source>
</evidence>
<accession>A0A6S7LSH0</accession>
<keyword evidence="2" id="KW-1185">Reference proteome</keyword>
<dbReference type="EMBL" id="CACRXK020030055">
    <property type="protein sequence ID" value="CAB4042403.1"/>
    <property type="molecule type" value="Genomic_DNA"/>
</dbReference>
<reference evidence="1" key="1">
    <citation type="submission" date="2020-04" db="EMBL/GenBank/DDBJ databases">
        <authorList>
            <person name="Alioto T."/>
            <person name="Alioto T."/>
            <person name="Gomez Garrido J."/>
        </authorList>
    </citation>
    <scope>NUCLEOTIDE SEQUENCE</scope>
    <source>
        <strain evidence="1">A484AB</strain>
    </source>
</reference>
<gene>
    <name evidence="1" type="ORF">PACLA_8A081949</name>
</gene>
<protein>
    <submittedName>
        <fullName evidence="1">Uncharacterized protein</fullName>
    </submittedName>
</protein>
<dbReference type="AlphaFoldDB" id="A0A6S7LSH0"/>
<name>A0A6S7LSH0_PARCT</name>
<evidence type="ECO:0000313" key="1">
    <source>
        <dbReference type="EMBL" id="CAB4042403.1"/>
    </source>
</evidence>